<dbReference type="OrthoDB" id="10586233at2759"/>
<sequence length="96" mass="11487">MKLTRHEPVFSKTPEEWAPETKGEIELNTCQVFGKYIRQFVLNLMGHGICPSMRVHKTTKSVIKHIRTMYGLKREDEYEPWRDQSECGAVKRNWYW</sequence>
<protein>
    <submittedName>
        <fullName evidence="1">Uncharacterized protein</fullName>
    </submittedName>
</protein>
<dbReference type="AlphaFoldDB" id="A0A0L0T4G6"/>
<dbReference type="VEuPathDB" id="FungiDB:AMAG_20001"/>
<keyword evidence="2" id="KW-1185">Reference proteome</keyword>
<dbReference type="Proteomes" id="UP000054350">
    <property type="component" value="Unassembled WGS sequence"/>
</dbReference>
<proteinExistence type="predicted"/>
<reference evidence="2" key="2">
    <citation type="submission" date="2009-11" db="EMBL/GenBank/DDBJ databases">
        <title>The Genome Sequence of Allomyces macrogynus strain ATCC 38327.</title>
        <authorList>
            <consortium name="The Broad Institute Genome Sequencing Platform"/>
            <person name="Russ C."/>
            <person name="Cuomo C."/>
            <person name="Shea T."/>
            <person name="Young S.K."/>
            <person name="Zeng Q."/>
            <person name="Koehrsen M."/>
            <person name="Haas B."/>
            <person name="Borodovsky M."/>
            <person name="Guigo R."/>
            <person name="Alvarado L."/>
            <person name="Berlin A."/>
            <person name="Borenstein D."/>
            <person name="Chen Z."/>
            <person name="Engels R."/>
            <person name="Freedman E."/>
            <person name="Gellesch M."/>
            <person name="Goldberg J."/>
            <person name="Griggs A."/>
            <person name="Gujja S."/>
            <person name="Heiman D."/>
            <person name="Hepburn T."/>
            <person name="Howarth C."/>
            <person name="Jen D."/>
            <person name="Larson L."/>
            <person name="Lewis B."/>
            <person name="Mehta T."/>
            <person name="Park D."/>
            <person name="Pearson M."/>
            <person name="Roberts A."/>
            <person name="Saif S."/>
            <person name="Shenoy N."/>
            <person name="Sisk P."/>
            <person name="Stolte C."/>
            <person name="Sykes S."/>
            <person name="Walk T."/>
            <person name="White J."/>
            <person name="Yandava C."/>
            <person name="Burger G."/>
            <person name="Gray M.W."/>
            <person name="Holland P.W.H."/>
            <person name="King N."/>
            <person name="Lang F.B.F."/>
            <person name="Roger A.J."/>
            <person name="Ruiz-Trillo I."/>
            <person name="Lander E."/>
            <person name="Nusbaum C."/>
        </authorList>
    </citation>
    <scope>NUCLEOTIDE SEQUENCE [LARGE SCALE GENOMIC DNA]</scope>
    <source>
        <strain evidence="2">ATCC 38327</strain>
    </source>
</reference>
<evidence type="ECO:0000313" key="2">
    <source>
        <dbReference type="Proteomes" id="UP000054350"/>
    </source>
</evidence>
<organism evidence="1 2">
    <name type="scientific">Allomyces macrogynus (strain ATCC 38327)</name>
    <name type="common">Allomyces javanicus var. macrogynus</name>
    <dbReference type="NCBI Taxonomy" id="578462"/>
    <lineage>
        <taxon>Eukaryota</taxon>
        <taxon>Fungi</taxon>
        <taxon>Fungi incertae sedis</taxon>
        <taxon>Blastocladiomycota</taxon>
        <taxon>Blastocladiomycetes</taxon>
        <taxon>Blastocladiales</taxon>
        <taxon>Blastocladiaceae</taxon>
        <taxon>Allomyces</taxon>
    </lineage>
</organism>
<dbReference type="EMBL" id="GG745361">
    <property type="protein sequence ID" value="KNE69596.1"/>
    <property type="molecule type" value="Genomic_DNA"/>
</dbReference>
<gene>
    <name evidence="1" type="ORF">AMAG_20001</name>
</gene>
<accession>A0A0L0T4G6</accession>
<name>A0A0L0T4G6_ALLM3</name>
<evidence type="ECO:0000313" key="1">
    <source>
        <dbReference type="EMBL" id="KNE69596.1"/>
    </source>
</evidence>
<reference evidence="1 2" key="1">
    <citation type="submission" date="2009-11" db="EMBL/GenBank/DDBJ databases">
        <title>Annotation of Allomyces macrogynus ATCC 38327.</title>
        <authorList>
            <consortium name="The Broad Institute Genome Sequencing Platform"/>
            <person name="Russ C."/>
            <person name="Cuomo C."/>
            <person name="Burger G."/>
            <person name="Gray M.W."/>
            <person name="Holland P.W.H."/>
            <person name="King N."/>
            <person name="Lang F.B.F."/>
            <person name="Roger A.J."/>
            <person name="Ruiz-Trillo I."/>
            <person name="Young S.K."/>
            <person name="Zeng Q."/>
            <person name="Gargeya S."/>
            <person name="Fitzgerald M."/>
            <person name="Haas B."/>
            <person name="Abouelleil A."/>
            <person name="Alvarado L."/>
            <person name="Arachchi H.M."/>
            <person name="Berlin A."/>
            <person name="Chapman S.B."/>
            <person name="Gearin G."/>
            <person name="Goldberg J."/>
            <person name="Griggs A."/>
            <person name="Gujja S."/>
            <person name="Hansen M."/>
            <person name="Heiman D."/>
            <person name="Howarth C."/>
            <person name="Larimer J."/>
            <person name="Lui A."/>
            <person name="MacDonald P.J.P."/>
            <person name="McCowen C."/>
            <person name="Montmayeur A."/>
            <person name="Murphy C."/>
            <person name="Neiman D."/>
            <person name="Pearson M."/>
            <person name="Priest M."/>
            <person name="Roberts A."/>
            <person name="Saif S."/>
            <person name="Shea T."/>
            <person name="Sisk P."/>
            <person name="Stolte C."/>
            <person name="Sykes S."/>
            <person name="Wortman J."/>
            <person name="Nusbaum C."/>
            <person name="Birren B."/>
        </authorList>
    </citation>
    <scope>NUCLEOTIDE SEQUENCE [LARGE SCALE GENOMIC DNA]</scope>
    <source>
        <strain evidence="1 2">ATCC 38327</strain>
    </source>
</reference>